<protein>
    <submittedName>
        <fullName evidence="6">Secreted protein</fullName>
    </submittedName>
</protein>
<dbReference type="Gene3D" id="3.50.4.10">
    <property type="entry name" value="Hepatocyte Growth Factor"/>
    <property type="match status" value="3"/>
</dbReference>
<dbReference type="SUPFAM" id="SSF48056">
    <property type="entry name" value="Di-copper centre-containing domain"/>
    <property type="match status" value="1"/>
</dbReference>
<dbReference type="GO" id="GO:0006508">
    <property type="term" value="P:proteolysis"/>
    <property type="evidence" value="ECO:0007669"/>
    <property type="project" value="InterPro"/>
</dbReference>
<dbReference type="InterPro" id="IPR008922">
    <property type="entry name" value="Di-copper_centre_dom_sf"/>
</dbReference>
<dbReference type="AlphaFoldDB" id="A0A0A7CP65"/>
<keyword evidence="1" id="KW-0677">Repeat</keyword>
<evidence type="ECO:0000256" key="3">
    <source>
        <dbReference type="SAM" id="MobiDB-lite"/>
    </source>
</evidence>
<dbReference type="Gene3D" id="1.10.1280.10">
    <property type="entry name" value="Di-copper center containing domain from catechol oxidase"/>
    <property type="match status" value="1"/>
</dbReference>
<dbReference type="Pfam" id="PF00264">
    <property type="entry name" value="Tyrosinase"/>
    <property type="match status" value="1"/>
</dbReference>
<keyword evidence="2" id="KW-1015">Disulfide bond</keyword>
<sequence length="840" mass="87809">MAPRLVLLALLGLALTVAAQNVCNAVHANTTFSGPDLATTTPESAGACCDDCQVTVGCRFYVYVDGVCHLKHDRGLVEQLVGATAGGTSPPLCTVFEPNTDYIGYDLGNTSRATADSCCSDCEATPGCRVFVYRNSMCLLKSDRGRRQTTIGAQASRLLDSPTSALCPIVYDNSNTLGTAVGESKRESAAECCADCAALPSCTHWVWTVRDNGTCIFKSGTGQRVYFLGAIAGTLANSSIVVETRSTNDTSTNTDNSTTPGTIVNAGDTPIPTFPTFPPRTKTPIPTFPTLPPRPSTPPPTTAAAAIASPTPVPPPTTAPTSTPSPTAAPIPPTSTSPTTTTPSPSPSATSAPSSDPATSQVPSTAVPPTVPPTPTNSTAAPPSVIPTPSTNASTPVPTPTTPAPSRECADNRVRQSWAAMTSDAQLLYVNAVATAMETGAYSAFVRVFSAAPGAMGTATSFLWRRRFLAAFENLLRSLKPIYACVTVPYWDYTSEFNAWVTAQCKGVADCAPITRGLGGVYDGTTGNTVSVFGYTRPDLRCVSGFPLSKFCAATGACAHCLPRDDWRTTKYMPDIALPLLKMDLFGAGDAQGASVALETRLLPIVHQWLGGMVANPHVAVADPVVFSLFATFDLLQSVYYKCSIAPLGSKRAEAVAFLAGGVATVVGGYNDTALATPWFTSVPSAYTALLDTMDMGGASYSYDVVGPIASMRNQCEKVGIPSKANRDAVAAASNGTAPFATLNSANTLMTDWHEQMYALGQQQGLPNDAIDTEIAKILVVTTATCRNVTIAGYAPEFASDWKLTAPAYAKSLHDDVQSGASPIRIQNHAALTARLLSCK</sequence>
<organism evidence="6">
    <name type="scientific">Achlya hypogyna</name>
    <name type="common">Oomycete</name>
    <name type="synonym">Protoachlya hypogyna</name>
    <dbReference type="NCBI Taxonomy" id="1202772"/>
    <lineage>
        <taxon>Eukaryota</taxon>
        <taxon>Sar</taxon>
        <taxon>Stramenopiles</taxon>
        <taxon>Oomycota</taxon>
        <taxon>Saprolegniomycetes</taxon>
        <taxon>Saprolegniales</taxon>
        <taxon>Achlyaceae</taxon>
        <taxon>Achlya</taxon>
    </lineage>
</organism>
<evidence type="ECO:0000256" key="4">
    <source>
        <dbReference type="SAM" id="SignalP"/>
    </source>
</evidence>
<feature type="compositionally biased region" description="Pro residues" evidence="3">
    <location>
        <begin position="286"/>
        <end position="301"/>
    </location>
</feature>
<keyword evidence="4" id="KW-0732">Signal</keyword>
<feature type="compositionally biased region" description="Low complexity" evidence="3">
    <location>
        <begin position="336"/>
        <end position="368"/>
    </location>
</feature>
<dbReference type="EMBL" id="KM038768">
    <property type="protein sequence ID" value="AIG56229.1"/>
    <property type="molecule type" value="Genomic_DNA"/>
</dbReference>
<dbReference type="PANTHER" id="PTHR24216">
    <property type="entry name" value="PAXILLIN-RELATED"/>
    <property type="match status" value="1"/>
</dbReference>
<feature type="compositionally biased region" description="Low complexity" evidence="3">
    <location>
        <begin position="247"/>
        <end position="259"/>
    </location>
</feature>
<dbReference type="PANTHER" id="PTHR24216:SF65">
    <property type="entry name" value="PAXILLIN-LIKE PROTEIN 1"/>
    <property type="match status" value="1"/>
</dbReference>
<dbReference type="Proteomes" id="UP000243579">
    <property type="component" value="Unassembled WGS sequence"/>
</dbReference>
<dbReference type="CDD" id="cd01100">
    <property type="entry name" value="APPLE_Factor_XI_like"/>
    <property type="match status" value="2"/>
</dbReference>
<feature type="signal peptide" evidence="4">
    <location>
        <begin position="1"/>
        <end position="19"/>
    </location>
</feature>
<dbReference type="STRING" id="1202772.A0A0A7CP65"/>
<dbReference type="GO" id="GO:0016491">
    <property type="term" value="F:oxidoreductase activity"/>
    <property type="evidence" value="ECO:0007669"/>
    <property type="project" value="InterPro"/>
</dbReference>
<proteinExistence type="predicted"/>
<feature type="chain" id="PRO_5002026909" evidence="4">
    <location>
        <begin position="20"/>
        <end position="840"/>
    </location>
</feature>
<keyword evidence="8" id="KW-1185">Reference proteome</keyword>
<evidence type="ECO:0000256" key="1">
    <source>
        <dbReference type="ARBA" id="ARBA00022737"/>
    </source>
</evidence>
<feature type="compositionally biased region" description="Low complexity" evidence="3">
    <location>
        <begin position="376"/>
        <end position="396"/>
    </location>
</feature>
<dbReference type="EMBL" id="JNBR01001475">
    <property type="protein sequence ID" value="OQR86922.1"/>
    <property type="molecule type" value="Genomic_DNA"/>
</dbReference>
<reference evidence="6 8" key="1">
    <citation type="journal article" date="2014" name="Genome Biol. Evol.">
        <title>The secreted proteins of Achlya hypogyna and Thraustotheca clavata identify the ancestral oomycete secretome and reveal gene acquisitions by horizontal gene transfer.</title>
        <authorList>
            <person name="Misner I."/>
            <person name="Blouin N."/>
            <person name="Leonard G."/>
            <person name="Richards T.A."/>
            <person name="Lane C.E."/>
        </authorList>
    </citation>
    <scope>NUCLEOTIDE SEQUENCE</scope>
    <source>
        <strain evidence="6 8">ATCC 48635</strain>
    </source>
</reference>
<dbReference type="InterPro" id="IPR000177">
    <property type="entry name" value="Apple"/>
</dbReference>
<dbReference type="GO" id="GO:0005576">
    <property type="term" value="C:extracellular region"/>
    <property type="evidence" value="ECO:0007669"/>
    <property type="project" value="InterPro"/>
</dbReference>
<dbReference type="SMART" id="SM00223">
    <property type="entry name" value="APPLE"/>
    <property type="match status" value="3"/>
</dbReference>
<name>A0A0A7CP65_ACHHY</name>
<evidence type="ECO:0000313" key="8">
    <source>
        <dbReference type="Proteomes" id="UP000243579"/>
    </source>
</evidence>
<dbReference type="OrthoDB" id="76489at2759"/>
<evidence type="ECO:0000313" key="7">
    <source>
        <dbReference type="EMBL" id="OQR86922.1"/>
    </source>
</evidence>
<gene>
    <name evidence="7" type="ORF">ACHHYP_09737</name>
</gene>
<dbReference type="InterPro" id="IPR003609">
    <property type="entry name" value="Pan_app"/>
</dbReference>
<evidence type="ECO:0000256" key="2">
    <source>
        <dbReference type="ARBA" id="ARBA00023157"/>
    </source>
</evidence>
<evidence type="ECO:0000313" key="6">
    <source>
        <dbReference type="EMBL" id="AIG56229.1"/>
    </source>
</evidence>
<dbReference type="InterPro" id="IPR002227">
    <property type="entry name" value="Tyrosinase_Cu-bd"/>
</dbReference>
<accession>A0A0A7CP65</accession>
<evidence type="ECO:0000259" key="5">
    <source>
        <dbReference type="PROSITE" id="PS50948"/>
    </source>
</evidence>
<dbReference type="PROSITE" id="PS50948">
    <property type="entry name" value="PAN"/>
    <property type="match status" value="1"/>
</dbReference>
<feature type="domain" description="Apple" evidence="5">
    <location>
        <begin position="93"/>
        <end position="164"/>
    </location>
</feature>
<dbReference type="Pfam" id="PF14295">
    <property type="entry name" value="PAN_4"/>
    <property type="match status" value="3"/>
</dbReference>
<feature type="region of interest" description="Disordered" evidence="3">
    <location>
        <begin position="245"/>
        <end position="410"/>
    </location>
</feature>